<name>A0A5B8L4K2_9HYPH</name>
<proteinExistence type="predicted"/>
<dbReference type="AlphaFoldDB" id="A0A5B8L4K2"/>
<reference evidence="2" key="1">
    <citation type="submission" date="2020-04" db="EMBL/GenBank/DDBJ databases">
        <title>Nitratireductor sp. nov. isolated from mangrove soil.</title>
        <authorList>
            <person name="Ye Y."/>
        </authorList>
    </citation>
    <scope>NUCLEOTIDE SEQUENCE</scope>
    <source>
        <strain evidence="2">SY7</strain>
    </source>
</reference>
<feature type="domain" description="Methyltransferase FkbM" evidence="1">
    <location>
        <begin position="104"/>
        <end position="226"/>
    </location>
</feature>
<protein>
    <submittedName>
        <fullName evidence="2">FkbM family methyltransferase</fullName>
    </submittedName>
</protein>
<accession>A0A5B8L4K2</accession>
<evidence type="ECO:0000259" key="1">
    <source>
        <dbReference type="Pfam" id="PF05050"/>
    </source>
</evidence>
<dbReference type="Pfam" id="PF05050">
    <property type="entry name" value="Methyltransf_21"/>
    <property type="match status" value="1"/>
</dbReference>
<dbReference type="Gene3D" id="3.40.50.150">
    <property type="entry name" value="Vaccinia Virus protein VP39"/>
    <property type="match status" value="1"/>
</dbReference>
<keyword evidence="3" id="KW-1185">Reference proteome</keyword>
<dbReference type="GO" id="GO:0008168">
    <property type="term" value="F:methyltransferase activity"/>
    <property type="evidence" value="ECO:0007669"/>
    <property type="project" value="UniProtKB-KW"/>
</dbReference>
<dbReference type="SUPFAM" id="SSF53335">
    <property type="entry name" value="S-adenosyl-L-methionine-dependent methyltransferases"/>
    <property type="match status" value="1"/>
</dbReference>
<gene>
    <name evidence="2" type="ORF">FQ775_21190</name>
</gene>
<dbReference type="Proteomes" id="UP000321389">
    <property type="component" value="Chromosome"/>
</dbReference>
<organism evidence="2 3">
    <name type="scientific">Nitratireductor mangrovi</name>
    <dbReference type="NCBI Taxonomy" id="2599600"/>
    <lineage>
        <taxon>Bacteria</taxon>
        <taxon>Pseudomonadati</taxon>
        <taxon>Pseudomonadota</taxon>
        <taxon>Alphaproteobacteria</taxon>
        <taxon>Hyphomicrobiales</taxon>
        <taxon>Phyllobacteriaceae</taxon>
        <taxon>Nitratireductor</taxon>
    </lineage>
</organism>
<evidence type="ECO:0000313" key="2">
    <source>
        <dbReference type="EMBL" id="QDZ02683.1"/>
    </source>
</evidence>
<keyword evidence="2" id="KW-0489">Methyltransferase</keyword>
<dbReference type="GO" id="GO:0032259">
    <property type="term" value="P:methylation"/>
    <property type="evidence" value="ECO:0007669"/>
    <property type="project" value="UniProtKB-KW"/>
</dbReference>
<dbReference type="EMBL" id="CP042301">
    <property type="protein sequence ID" value="QDZ02683.1"/>
    <property type="molecule type" value="Genomic_DNA"/>
</dbReference>
<dbReference type="PANTHER" id="PTHR34203:SF15">
    <property type="entry name" value="SLL1173 PROTEIN"/>
    <property type="match status" value="1"/>
</dbReference>
<dbReference type="RefSeq" id="WP_146301318.1">
    <property type="nucleotide sequence ID" value="NZ_CP042301.2"/>
</dbReference>
<dbReference type="PANTHER" id="PTHR34203">
    <property type="entry name" value="METHYLTRANSFERASE, FKBM FAMILY PROTEIN"/>
    <property type="match status" value="1"/>
</dbReference>
<dbReference type="NCBIfam" id="TIGR01444">
    <property type="entry name" value="fkbM_fam"/>
    <property type="match status" value="1"/>
</dbReference>
<dbReference type="OrthoDB" id="7272699at2"/>
<keyword evidence="2" id="KW-0808">Transferase</keyword>
<dbReference type="InterPro" id="IPR052514">
    <property type="entry name" value="SAM-dependent_MTase"/>
</dbReference>
<dbReference type="KEGG" id="niy:FQ775_21190"/>
<sequence>MKKPKAPLDDTTPFGQCAPSIAAWAAWKLATSPALTSQQRRAVRRRIASPWPGPFDVTVRDIRFRTYPTENRDDRILLGRRAMPEPAEMALIKPFLEPRAVFVDIGANVGTYSMWAARRLGAEGTVLAFEPHPRTFAKLNFNIAANRLSNVTAKNLAVARKDGTMTLYDDGGGNIGHASLLEQGAGIVRDGRVVAVRPLAAVAREEGLERIDLLKVDVEGFEDQALLPFFEEADGTLWPKAILIETVLANLWEKDCLSVLADKGYVRRAETAENVLLERRSR</sequence>
<evidence type="ECO:0000313" key="3">
    <source>
        <dbReference type="Proteomes" id="UP000321389"/>
    </source>
</evidence>
<dbReference type="InterPro" id="IPR006342">
    <property type="entry name" value="FkbM_mtfrase"/>
</dbReference>
<dbReference type="InterPro" id="IPR029063">
    <property type="entry name" value="SAM-dependent_MTases_sf"/>
</dbReference>